<dbReference type="InterPro" id="IPR036271">
    <property type="entry name" value="Tet_transcr_reg_TetR-rel_C_sf"/>
</dbReference>
<evidence type="ECO:0000313" key="7">
    <source>
        <dbReference type="Proteomes" id="UP000575898"/>
    </source>
</evidence>
<dbReference type="SUPFAM" id="SSF46689">
    <property type="entry name" value="Homeodomain-like"/>
    <property type="match status" value="1"/>
</dbReference>
<gene>
    <name evidence="6" type="ORF">HNQ59_003575</name>
</gene>
<evidence type="ECO:0000256" key="2">
    <source>
        <dbReference type="ARBA" id="ARBA00023125"/>
    </source>
</evidence>
<dbReference type="InterPro" id="IPR050109">
    <property type="entry name" value="HTH-type_TetR-like_transc_reg"/>
</dbReference>
<dbReference type="SUPFAM" id="SSF48498">
    <property type="entry name" value="Tetracyclin repressor-like, C-terminal domain"/>
    <property type="match status" value="1"/>
</dbReference>
<dbReference type="Pfam" id="PF00440">
    <property type="entry name" value="TetR_N"/>
    <property type="match status" value="1"/>
</dbReference>
<keyword evidence="2 4" id="KW-0238">DNA-binding</keyword>
<dbReference type="FunFam" id="1.10.10.60:FF:000141">
    <property type="entry name" value="TetR family transcriptional regulator"/>
    <property type="match status" value="1"/>
</dbReference>
<dbReference type="EMBL" id="JACHHY010000029">
    <property type="protein sequence ID" value="MBB5020257.1"/>
    <property type="molecule type" value="Genomic_DNA"/>
</dbReference>
<dbReference type="GO" id="GO:0003700">
    <property type="term" value="F:DNA-binding transcription factor activity"/>
    <property type="evidence" value="ECO:0007669"/>
    <property type="project" value="TreeGrafter"/>
</dbReference>
<dbReference type="AlphaFoldDB" id="A0A840MSU5"/>
<dbReference type="PROSITE" id="PS50977">
    <property type="entry name" value="HTH_TETR_2"/>
    <property type="match status" value="1"/>
</dbReference>
<evidence type="ECO:0000313" key="6">
    <source>
        <dbReference type="EMBL" id="MBB5020257.1"/>
    </source>
</evidence>
<dbReference type="PANTHER" id="PTHR30055:SF211">
    <property type="entry name" value="TRANSCRIPTIONAL REGULATOR, TETR FAMILY"/>
    <property type="match status" value="1"/>
</dbReference>
<evidence type="ECO:0000256" key="4">
    <source>
        <dbReference type="PROSITE-ProRule" id="PRU00335"/>
    </source>
</evidence>
<feature type="DNA-binding region" description="H-T-H motif" evidence="4">
    <location>
        <begin position="38"/>
        <end position="57"/>
    </location>
</feature>
<comment type="caution">
    <text evidence="6">The sequence shown here is derived from an EMBL/GenBank/DDBJ whole genome shotgun (WGS) entry which is preliminary data.</text>
</comment>
<keyword evidence="7" id="KW-1185">Reference proteome</keyword>
<dbReference type="Pfam" id="PF14246">
    <property type="entry name" value="TetR_C_7"/>
    <property type="match status" value="1"/>
</dbReference>
<dbReference type="RefSeq" id="WP_184041662.1">
    <property type="nucleotide sequence ID" value="NZ_JACHHY010000029.1"/>
</dbReference>
<dbReference type="InterPro" id="IPR039536">
    <property type="entry name" value="TetR_C_Proteobacteria"/>
</dbReference>
<dbReference type="InterPro" id="IPR001647">
    <property type="entry name" value="HTH_TetR"/>
</dbReference>
<dbReference type="PANTHER" id="PTHR30055">
    <property type="entry name" value="HTH-TYPE TRANSCRIPTIONAL REGULATOR RUTR"/>
    <property type="match status" value="1"/>
</dbReference>
<dbReference type="Proteomes" id="UP000575898">
    <property type="component" value="Unassembled WGS sequence"/>
</dbReference>
<dbReference type="Gene3D" id="1.10.357.10">
    <property type="entry name" value="Tetracycline Repressor, domain 2"/>
    <property type="match status" value="1"/>
</dbReference>
<keyword evidence="3" id="KW-0804">Transcription</keyword>
<dbReference type="InterPro" id="IPR009057">
    <property type="entry name" value="Homeodomain-like_sf"/>
</dbReference>
<reference evidence="6 7" key="1">
    <citation type="submission" date="2020-08" db="EMBL/GenBank/DDBJ databases">
        <title>Genomic Encyclopedia of Type Strains, Phase IV (KMG-IV): sequencing the most valuable type-strain genomes for metagenomic binning, comparative biology and taxonomic classification.</title>
        <authorList>
            <person name="Goeker M."/>
        </authorList>
    </citation>
    <scope>NUCLEOTIDE SEQUENCE [LARGE SCALE GENOMIC DNA]</scope>
    <source>
        <strain evidence="6 7">DSM 27165</strain>
    </source>
</reference>
<keyword evidence="1" id="KW-0805">Transcription regulation</keyword>
<evidence type="ECO:0000256" key="3">
    <source>
        <dbReference type="ARBA" id="ARBA00023163"/>
    </source>
</evidence>
<feature type="domain" description="HTH tetR-type" evidence="5">
    <location>
        <begin position="15"/>
        <end position="75"/>
    </location>
</feature>
<sequence length="212" mass="24053">MTQEPATGRWSRRKQTRPSEIIEAALDLFVERGFAATKIEDIAKRAGVTRGTPYLYFASKEELFKAVIREGLLPRIEVGEALVRDFNGPATALLEEVVRFSWQAIAKTKLAGIAKLVMAEAGNFPDVAKYYHDEVVHRGQNLVMYTLEYGVKRGEFRPMDIDYTMRVVIAPIMMAMIWQHSLGVCINESIDDDRFLDSYLSLLKCGLCQRID</sequence>
<evidence type="ECO:0000259" key="5">
    <source>
        <dbReference type="PROSITE" id="PS50977"/>
    </source>
</evidence>
<organism evidence="6 7">
    <name type="scientific">Chitinivorax tropicus</name>
    <dbReference type="NCBI Taxonomy" id="714531"/>
    <lineage>
        <taxon>Bacteria</taxon>
        <taxon>Pseudomonadati</taxon>
        <taxon>Pseudomonadota</taxon>
        <taxon>Betaproteobacteria</taxon>
        <taxon>Chitinivorax</taxon>
    </lineage>
</organism>
<proteinExistence type="predicted"/>
<name>A0A840MSU5_9PROT</name>
<dbReference type="GO" id="GO:0000976">
    <property type="term" value="F:transcription cis-regulatory region binding"/>
    <property type="evidence" value="ECO:0007669"/>
    <property type="project" value="TreeGrafter"/>
</dbReference>
<dbReference type="PRINTS" id="PR00455">
    <property type="entry name" value="HTHTETR"/>
</dbReference>
<accession>A0A840MSU5</accession>
<protein>
    <submittedName>
        <fullName evidence="6">AcrR family transcriptional regulator</fullName>
    </submittedName>
</protein>
<evidence type="ECO:0000256" key="1">
    <source>
        <dbReference type="ARBA" id="ARBA00023015"/>
    </source>
</evidence>